<evidence type="ECO:0000313" key="2">
    <source>
        <dbReference type="EnsemblPlants" id="LPERR09G05670.1"/>
    </source>
</evidence>
<reference evidence="2" key="3">
    <citation type="submission" date="2015-04" db="UniProtKB">
        <authorList>
            <consortium name="EnsemblPlants"/>
        </authorList>
    </citation>
    <scope>IDENTIFICATION</scope>
</reference>
<accession>A0A0D9XD58</accession>
<feature type="region of interest" description="Disordered" evidence="1">
    <location>
        <begin position="1"/>
        <end position="32"/>
    </location>
</feature>
<dbReference type="Gramene" id="LPERR09G05670.1">
    <property type="protein sequence ID" value="LPERR09G05670.1"/>
    <property type="gene ID" value="LPERR09G05670"/>
</dbReference>
<protein>
    <submittedName>
        <fullName evidence="2">Uncharacterized protein</fullName>
    </submittedName>
</protein>
<dbReference type="EnsemblPlants" id="LPERR09G05670.1">
    <property type="protein sequence ID" value="LPERR09G05670.1"/>
    <property type="gene ID" value="LPERR09G05670"/>
</dbReference>
<dbReference type="HOGENOM" id="CLU_2041853_0_0_1"/>
<feature type="compositionally biased region" description="Low complexity" evidence="1">
    <location>
        <begin position="1"/>
        <end position="20"/>
    </location>
</feature>
<evidence type="ECO:0000256" key="1">
    <source>
        <dbReference type="SAM" id="MobiDB-lite"/>
    </source>
</evidence>
<reference evidence="2 3" key="1">
    <citation type="submission" date="2012-08" db="EMBL/GenBank/DDBJ databases">
        <title>Oryza genome evolution.</title>
        <authorList>
            <person name="Wing R.A."/>
        </authorList>
    </citation>
    <scope>NUCLEOTIDE SEQUENCE</scope>
</reference>
<proteinExistence type="predicted"/>
<sequence>MERFAALVASRRPAPAAASAAEERSELESEEGGEAYMSIRLEEIVIVKNDAYDAAARVAVGVSAVAMEEKKGVCGDDIADAASPAAAARGAWTTVTRIVGFD</sequence>
<organism evidence="2 3">
    <name type="scientific">Leersia perrieri</name>
    <dbReference type="NCBI Taxonomy" id="77586"/>
    <lineage>
        <taxon>Eukaryota</taxon>
        <taxon>Viridiplantae</taxon>
        <taxon>Streptophyta</taxon>
        <taxon>Embryophyta</taxon>
        <taxon>Tracheophyta</taxon>
        <taxon>Spermatophyta</taxon>
        <taxon>Magnoliopsida</taxon>
        <taxon>Liliopsida</taxon>
        <taxon>Poales</taxon>
        <taxon>Poaceae</taxon>
        <taxon>BOP clade</taxon>
        <taxon>Oryzoideae</taxon>
        <taxon>Oryzeae</taxon>
        <taxon>Oryzinae</taxon>
        <taxon>Leersia</taxon>
    </lineage>
</organism>
<name>A0A0D9XD58_9ORYZ</name>
<evidence type="ECO:0000313" key="3">
    <source>
        <dbReference type="Proteomes" id="UP000032180"/>
    </source>
</evidence>
<dbReference type="Proteomes" id="UP000032180">
    <property type="component" value="Chromosome 9"/>
</dbReference>
<reference evidence="3" key="2">
    <citation type="submission" date="2013-12" db="EMBL/GenBank/DDBJ databases">
        <authorList>
            <person name="Yu Y."/>
            <person name="Lee S."/>
            <person name="de Baynast K."/>
            <person name="Wissotski M."/>
            <person name="Liu L."/>
            <person name="Talag J."/>
            <person name="Goicoechea J."/>
            <person name="Angelova A."/>
            <person name="Jetty R."/>
            <person name="Kudrna D."/>
            <person name="Golser W."/>
            <person name="Rivera L."/>
            <person name="Zhang J."/>
            <person name="Wing R."/>
        </authorList>
    </citation>
    <scope>NUCLEOTIDE SEQUENCE</scope>
</reference>
<dbReference type="AlphaFoldDB" id="A0A0D9XD58"/>
<keyword evidence="3" id="KW-1185">Reference proteome</keyword>